<keyword evidence="2" id="KW-0472">Membrane</keyword>
<dbReference type="InterPro" id="IPR021709">
    <property type="entry name" value="DUF3292"/>
</dbReference>
<feature type="transmembrane region" description="Helical" evidence="2">
    <location>
        <begin position="179"/>
        <end position="208"/>
    </location>
</feature>
<proteinExistence type="predicted"/>
<organism evidence="3 4">
    <name type="scientific">Diaporthe helianthi</name>
    <dbReference type="NCBI Taxonomy" id="158607"/>
    <lineage>
        <taxon>Eukaryota</taxon>
        <taxon>Fungi</taxon>
        <taxon>Dikarya</taxon>
        <taxon>Ascomycota</taxon>
        <taxon>Pezizomycotina</taxon>
        <taxon>Sordariomycetes</taxon>
        <taxon>Sordariomycetidae</taxon>
        <taxon>Diaporthales</taxon>
        <taxon>Diaporthaceae</taxon>
        <taxon>Diaporthe</taxon>
    </lineage>
</organism>
<keyword evidence="4" id="KW-1185">Reference proteome</keyword>
<dbReference type="Proteomes" id="UP000094444">
    <property type="component" value="Unassembled WGS sequence"/>
</dbReference>
<dbReference type="AlphaFoldDB" id="A0A2P5HHZ8"/>
<evidence type="ECO:0000256" key="2">
    <source>
        <dbReference type="SAM" id="Phobius"/>
    </source>
</evidence>
<dbReference type="InParanoid" id="A0A2P5HHZ8"/>
<evidence type="ECO:0000313" key="3">
    <source>
        <dbReference type="EMBL" id="POS69878.1"/>
    </source>
</evidence>
<dbReference type="PANTHER" id="PTHR38694:SF1">
    <property type="entry name" value="PEROXIN DOMAIN-CONTAINING PROTEIN"/>
    <property type="match status" value="1"/>
</dbReference>
<evidence type="ECO:0000313" key="4">
    <source>
        <dbReference type="Proteomes" id="UP000094444"/>
    </source>
</evidence>
<gene>
    <name evidence="3" type="ORF">DHEL01_v211729</name>
</gene>
<dbReference type="Pfam" id="PF11696">
    <property type="entry name" value="DUF3292"/>
    <property type="match status" value="1"/>
</dbReference>
<feature type="region of interest" description="Disordered" evidence="1">
    <location>
        <begin position="234"/>
        <end position="256"/>
    </location>
</feature>
<dbReference type="EMBL" id="MAVT02001943">
    <property type="protein sequence ID" value="POS69878.1"/>
    <property type="molecule type" value="Genomic_DNA"/>
</dbReference>
<keyword evidence="2" id="KW-1133">Transmembrane helix</keyword>
<sequence>MDARAEEDPWAQNPISGDAGPGSTIADLLPIPAVTEPVDNPEKVETSKTPAGAPSLSHALATTKHAEKGLAQQYHDDEVLDLGWNQTKQRVSEPLVGGLENEDLWMLIRRFDKQIYHVKSIPNPVPGGLDLNIADDEEFSPDKLRANIERLYMTVIVQLLAAVKHVARLRTWRERRRTFSFAVAYFAAWILDMIVPLLSAALITLIVYPRARQSLFPPAPLALVDTKSGGLKKPSAGVLGSHDSATGAPEKHRGEAVEHEASNFVSVITSVALSSAAGKHPGDVAEDEGPADSAPDPSAIASGAAEARVVSAGIKPEAGSKHDKTKQPMEAAMWTKMKPIMHALADVADTWERFGNALNPKDPFPRNSYRIRLAVVVSPMLLMSLFISSYMYTKVVTFAIGFGFFGDPIIQHGLSLLDRRFPNWQKLLELRNTVLKGVPTNAQLTITLLRIGEANKAPLPPPPKITEETPDEPVAITADDLQATAGEAPLGATKSDIDAAVQKDPATAQETDGRDVNDSKSSNHGKKGSRILAFFKGTTKGAVKTAIGTDTVKAKAGSAKAKDRLGVIPRHQHLDGPVEFQARHRGHKGRVYITTKATIPSVAFSTDVKSDLEEIQAEHVHPAWTVALADVVELKKIGGYGWKAKLVVGWSTDKEVADGLEIITSNGERFKVTACPLRNELFNRLVAMGGQKWEAW</sequence>
<dbReference type="STRING" id="158607.A0A2P5HHZ8"/>
<name>A0A2P5HHZ8_DIAHE</name>
<comment type="caution">
    <text evidence="3">The sequence shown here is derived from an EMBL/GenBank/DDBJ whole genome shotgun (WGS) entry which is preliminary data.</text>
</comment>
<feature type="region of interest" description="Disordered" evidence="1">
    <location>
        <begin position="1"/>
        <end position="55"/>
    </location>
</feature>
<feature type="transmembrane region" description="Helical" evidence="2">
    <location>
        <begin position="371"/>
        <end position="392"/>
    </location>
</feature>
<evidence type="ECO:0000256" key="1">
    <source>
        <dbReference type="SAM" id="MobiDB-lite"/>
    </source>
</evidence>
<feature type="region of interest" description="Disordered" evidence="1">
    <location>
        <begin position="278"/>
        <end position="299"/>
    </location>
</feature>
<reference evidence="3" key="1">
    <citation type="submission" date="2017-09" db="EMBL/GenBank/DDBJ databases">
        <title>Polyketide synthases of a Diaporthe helianthi virulent isolate.</title>
        <authorList>
            <person name="Baroncelli R."/>
        </authorList>
    </citation>
    <scope>NUCLEOTIDE SEQUENCE [LARGE SCALE GENOMIC DNA]</scope>
    <source>
        <strain evidence="3">7/96</strain>
    </source>
</reference>
<protein>
    <submittedName>
        <fullName evidence="3">Uncharacterized protein</fullName>
    </submittedName>
</protein>
<dbReference type="PANTHER" id="PTHR38694">
    <property type="entry name" value="CONSERVED EXPRESSED PROTEIN"/>
    <property type="match status" value="1"/>
</dbReference>
<feature type="region of interest" description="Disordered" evidence="1">
    <location>
        <begin position="503"/>
        <end position="527"/>
    </location>
</feature>
<dbReference type="OrthoDB" id="1708389at2759"/>
<accession>A0A2P5HHZ8</accession>
<keyword evidence="2" id="KW-0812">Transmembrane</keyword>